<feature type="region of interest" description="Disordered" evidence="1">
    <location>
        <begin position="319"/>
        <end position="347"/>
    </location>
</feature>
<keyword evidence="2" id="KW-0812">Transmembrane</keyword>
<name>A0A4V6DT44_9PEZI</name>
<proteinExistence type="predicted"/>
<evidence type="ECO:0000313" key="4">
    <source>
        <dbReference type="Proteomes" id="UP000308133"/>
    </source>
</evidence>
<keyword evidence="2" id="KW-1133">Transmembrane helix</keyword>
<evidence type="ECO:0000256" key="1">
    <source>
        <dbReference type="SAM" id="MobiDB-lite"/>
    </source>
</evidence>
<dbReference type="EMBL" id="PTQR01000117">
    <property type="protein sequence ID" value="TKX19232.1"/>
    <property type="molecule type" value="Genomic_DNA"/>
</dbReference>
<sequence length="384" mass="42347">MAPITNGTGLKDVMDAAGFDYNKAGLFFAVATFLIWMIPGYIVSVSDASDGLITLDGYVIVVRLATRQLISLEPLVDNALIEEELEDRLTTPAELEERLLGIETSIRFFRKLHPVMNALLWPLYEDRLDRKTREIYRSIKARLRILSKSLNSANLAPQSTTTAAHASGTAHQRTNIVDSGARRVFASNLAAIACIDNAIGTVERRLSRQEMILDRLERGEDGLQIQLAGLRSTVDEISRKLLIIRPRLFSGPVIPQGRSSEGTTLVASSGAARRAMVTKEGYDVELTRPFTEDATATAAPAHSLTGLFEQQVDQDDLTTDDDAYSTASTQPYRPESLYGTRDETGSEDLVDQKYQAYELADMATWIKEPRPAAIGSASTRLQHK</sequence>
<keyword evidence="2" id="KW-0472">Membrane</keyword>
<reference evidence="3 4" key="1">
    <citation type="submission" date="2018-02" db="EMBL/GenBank/DDBJ databases">
        <title>Draft genome sequences of Elsinoe sp., causing black scab on jojoba.</title>
        <authorList>
            <person name="Stodart B."/>
            <person name="Jeffress S."/>
            <person name="Ash G."/>
            <person name="Arun Chinnappa K."/>
        </authorList>
    </citation>
    <scope>NUCLEOTIDE SEQUENCE [LARGE SCALE GENOMIC DNA]</scope>
    <source>
        <strain evidence="3 4">Hillstone_2</strain>
    </source>
</reference>
<evidence type="ECO:0000313" key="3">
    <source>
        <dbReference type="EMBL" id="TKX19232.1"/>
    </source>
</evidence>
<feature type="transmembrane region" description="Helical" evidence="2">
    <location>
        <begin position="24"/>
        <end position="43"/>
    </location>
</feature>
<accession>A0A4V6DT44</accession>
<dbReference type="AlphaFoldDB" id="A0A4V6DT44"/>
<dbReference type="Proteomes" id="UP000308133">
    <property type="component" value="Unassembled WGS sequence"/>
</dbReference>
<evidence type="ECO:0000256" key="2">
    <source>
        <dbReference type="SAM" id="Phobius"/>
    </source>
</evidence>
<comment type="caution">
    <text evidence="3">The sequence shown here is derived from an EMBL/GenBank/DDBJ whole genome shotgun (WGS) entry which is preliminary data.</text>
</comment>
<organism evidence="3 4">
    <name type="scientific">Elsinoe australis</name>
    <dbReference type="NCBI Taxonomy" id="40998"/>
    <lineage>
        <taxon>Eukaryota</taxon>
        <taxon>Fungi</taxon>
        <taxon>Dikarya</taxon>
        <taxon>Ascomycota</taxon>
        <taxon>Pezizomycotina</taxon>
        <taxon>Dothideomycetes</taxon>
        <taxon>Dothideomycetidae</taxon>
        <taxon>Myriangiales</taxon>
        <taxon>Elsinoaceae</taxon>
        <taxon>Elsinoe</taxon>
    </lineage>
</organism>
<gene>
    <name evidence="3" type="ORF">C1H76_8610</name>
</gene>
<protein>
    <submittedName>
        <fullName evidence="3">Uncharacterized protein</fullName>
    </submittedName>
</protein>